<evidence type="ECO:0000256" key="16">
    <source>
        <dbReference type="ARBA" id="ARBA00049209"/>
    </source>
</evidence>
<evidence type="ECO:0000259" key="19">
    <source>
        <dbReference type="PROSITE" id="PS51383"/>
    </source>
</evidence>
<keyword evidence="8 17" id="KW-0521">NADP</keyword>
<evidence type="ECO:0000313" key="22">
    <source>
        <dbReference type="Proteomes" id="UP000190683"/>
    </source>
</evidence>
<evidence type="ECO:0000313" key="21">
    <source>
        <dbReference type="EMBL" id="OOS25291.1"/>
    </source>
</evidence>
<feature type="binding site" evidence="17">
    <location>
        <begin position="397"/>
        <end position="401"/>
    </location>
    <ligand>
        <name>AMP</name>
        <dbReference type="ChEBI" id="CHEBI:456215"/>
    </ligand>
</feature>
<dbReference type="EMBL" id="MUYV01000005">
    <property type="protein sequence ID" value="OOS25291.1"/>
    <property type="molecule type" value="Genomic_DNA"/>
</dbReference>
<dbReference type="PROSITE" id="PS51383">
    <property type="entry name" value="YJEF_C_3"/>
    <property type="match status" value="1"/>
</dbReference>
<comment type="cofactor">
    <cofactor evidence="18">
        <name>K(+)</name>
        <dbReference type="ChEBI" id="CHEBI:29103"/>
    </cofactor>
    <text evidence="18">Binds 1 potassium ion per subunit.</text>
</comment>
<dbReference type="STRING" id="573983.B0681_04490"/>
<dbReference type="NCBIfam" id="TIGR00197">
    <property type="entry name" value="yjeF_nterm"/>
    <property type="match status" value="1"/>
</dbReference>
<dbReference type="PANTHER" id="PTHR12592">
    <property type="entry name" value="ATP-DEPENDENT (S)-NAD(P)H-HYDRATE DEHYDRATASE FAMILY MEMBER"/>
    <property type="match status" value="1"/>
</dbReference>
<evidence type="ECO:0000259" key="20">
    <source>
        <dbReference type="PROSITE" id="PS51385"/>
    </source>
</evidence>
<keyword evidence="12 17" id="KW-0456">Lyase</keyword>
<dbReference type="InterPro" id="IPR000631">
    <property type="entry name" value="CARKD"/>
</dbReference>
<dbReference type="InterPro" id="IPR004443">
    <property type="entry name" value="YjeF_N_dom"/>
</dbReference>
<dbReference type="PROSITE" id="PS51385">
    <property type="entry name" value="YJEF_N"/>
    <property type="match status" value="1"/>
</dbReference>
<dbReference type="GO" id="GO:0046872">
    <property type="term" value="F:metal ion binding"/>
    <property type="evidence" value="ECO:0007669"/>
    <property type="project" value="UniProtKB-UniRule"/>
</dbReference>
<comment type="cofactor">
    <cofactor evidence="17">
        <name>Mg(2+)</name>
        <dbReference type="ChEBI" id="CHEBI:18420"/>
    </cofactor>
</comment>
<comment type="function">
    <text evidence="17">Catalyzes the dehydration of the S-form of NAD(P)HX at the expense of ADP, which is converted to AMP. Together with NAD(P)HX epimerase, which catalyzes the epimerization of the S- and R-forms, the enzyme allows the repair of both epimers of NAD(P)HX, a damaged form of NAD(P)H that is a result of enzymatic or heat-dependent hydration.</text>
</comment>
<evidence type="ECO:0000256" key="15">
    <source>
        <dbReference type="ARBA" id="ARBA00048238"/>
    </source>
</evidence>
<dbReference type="HAMAP" id="MF_01965">
    <property type="entry name" value="NADHX_dehydratase"/>
    <property type="match status" value="1"/>
</dbReference>
<comment type="catalytic activity">
    <reaction evidence="1 18">
        <text>(6R)-NADHX = (6S)-NADHX</text>
        <dbReference type="Rhea" id="RHEA:32215"/>
        <dbReference type="ChEBI" id="CHEBI:64074"/>
        <dbReference type="ChEBI" id="CHEBI:64075"/>
        <dbReference type="EC" id="5.1.99.6"/>
    </reaction>
</comment>
<keyword evidence="7 17" id="KW-0067">ATP-binding</keyword>
<dbReference type="GO" id="GO:0110051">
    <property type="term" value="P:metabolite repair"/>
    <property type="evidence" value="ECO:0007669"/>
    <property type="project" value="TreeGrafter"/>
</dbReference>
<dbReference type="Pfam" id="PF01256">
    <property type="entry name" value="Carb_kinase"/>
    <property type="match status" value="1"/>
</dbReference>
<evidence type="ECO:0000256" key="13">
    <source>
        <dbReference type="ARBA" id="ARBA00023268"/>
    </source>
</evidence>
<keyword evidence="11 18" id="KW-0413">Isomerase</keyword>
<dbReference type="AlphaFoldDB" id="A0A1T0CT27"/>
<evidence type="ECO:0000256" key="10">
    <source>
        <dbReference type="ARBA" id="ARBA00023027"/>
    </source>
</evidence>
<keyword evidence="10 17" id="KW-0520">NAD</keyword>
<keyword evidence="22" id="KW-1185">Reference proteome</keyword>
<comment type="similarity">
    <text evidence="17">Belongs to the NnrD/CARKD family.</text>
</comment>
<evidence type="ECO:0000256" key="17">
    <source>
        <dbReference type="HAMAP-Rule" id="MF_01965"/>
    </source>
</evidence>
<dbReference type="GO" id="GO:0052855">
    <property type="term" value="F:ADP-dependent NAD(P)H-hydrate dehydratase activity"/>
    <property type="evidence" value="ECO:0007669"/>
    <property type="project" value="UniProtKB-UniRule"/>
</dbReference>
<evidence type="ECO:0000256" key="5">
    <source>
        <dbReference type="ARBA" id="ARBA00022723"/>
    </source>
</evidence>
<keyword evidence="5 18" id="KW-0479">Metal-binding</keyword>
<evidence type="ECO:0000256" key="1">
    <source>
        <dbReference type="ARBA" id="ARBA00000013"/>
    </source>
</evidence>
<dbReference type="InterPro" id="IPR029056">
    <property type="entry name" value="Ribokinase-like"/>
</dbReference>
<feature type="binding site" evidence="17">
    <location>
        <position position="360"/>
    </location>
    <ligand>
        <name>(6S)-NADPHX</name>
        <dbReference type="ChEBI" id="CHEBI:64076"/>
    </ligand>
</feature>
<dbReference type="NCBIfam" id="TIGR00196">
    <property type="entry name" value="yjeF_cterm"/>
    <property type="match status" value="1"/>
</dbReference>
<reference evidence="21 22" key="1">
    <citation type="submission" date="2017-02" db="EMBL/GenBank/DDBJ databases">
        <title>Draft genome sequence of Moraxella porci CCUG 54912T type strain.</title>
        <authorList>
            <person name="Salva-Serra F."/>
            <person name="Engstrom-Jakobsson H."/>
            <person name="Thorell K."/>
            <person name="Jaen-Luchoro D."/>
            <person name="Gonzales-Siles L."/>
            <person name="Karlsson R."/>
            <person name="Yazdan S."/>
            <person name="Boulund F."/>
            <person name="Johnning A."/>
            <person name="Engstrand L."/>
            <person name="Kristiansson E."/>
            <person name="Moore E."/>
        </authorList>
    </citation>
    <scope>NUCLEOTIDE SEQUENCE [LARGE SCALE GENOMIC DNA]</scope>
    <source>
        <strain evidence="21 22">CCUG 54912</strain>
    </source>
</reference>
<dbReference type="GO" id="GO:0005524">
    <property type="term" value="F:ATP binding"/>
    <property type="evidence" value="ECO:0007669"/>
    <property type="project" value="UniProtKB-UniRule"/>
</dbReference>
<dbReference type="InterPro" id="IPR017953">
    <property type="entry name" value="Carbohydrate_kinase_pred_CS"/>
</dbReference>
<evidence type="ECO:0000256" key="3">
    <source>
        <dbReference type="ARBA" id="ARBA00006001"/>
    </source>
</evidence>
<evidence type="ECO:0000256" key="6">
    <source>
        <dbReference type="ARBA" id="ARBA00022741"/>
    </source>
</evidence>
<evidence type="ECO:0000256" key="9">
    <source>
        <dbReference type="ARBA" id="ARBA00022958"/>
    </source>
</evidence>
<organism evidence="21 22">
    <name type="scientific">Moraxella porci DSM 25326</name>
    <dbReference type="NCBI Taxonomy" id="573983"/>
    <lineage>
        <taxon>Bacteria</taxon>
        <taxon>Pseudomonadati</taxon>
        <taxon>Pseudomonadota</taxon>
        <taxon>Gammaproteobacteria</taxon>
        <taxon>Moraxellales</taxon>
        <taxon>Moraxellaceae</taxon>
        <taxon>Moraxella</taxon>
    </lineage>
</organism>
<evidence type="ECO:0000256" key="18">
    <source>
        <dbReference type="PIRNR" id="PIRNR017184"/>
    </source>
</evidence>
<comment type="similarity">
    <text evidence="3 18">In the N-terminal section; belongs to the NnrE/AIBP family.</text>
</comment>
<proteinExistence type="inferred from homology"/>
<evidence type="ECO:0000256" key="12">
    <source>
        <dbReference type="ARBA" id="ARBA00023239"/>
    </source>
</evidence>
<dbReference type="PANTHER" id="PTHR12592:SF0">
    <property type="entry name" value="ATP-DEPENDENT (S)-NAD(P)H-HYDRATE DEHYDRATASE"/>
    <property type="match status" value="1"/>
</dbReference>
<dbReference type="Gene3D" id="3.40.50.10260">
    <property type="entry name" value="YjeF N-terminal domain"/>
    <property type="match status" value="1"/>
</dbReference>
<comment type="catalytic activity">
    <reaction evidence="15 17 18">
        <text>(6S)-NADHX + ADP = AMP + phosphate + NADH + H(+)</text>
        <dbReference type="Rhea" id="RHEA:32223"/>
        <dbReference type="ChEBI" id="CHEBI:15378"/>
        <dbReference type="ChEBI" id="CHEBI:43474"/>
        <dbReference type="ChEBI" id="CHEBI:57945"/>
        <dbReference type="ChEBI" id="CHEBI:64074"/>
        <dbReference type="ChEBI" id="CHEBI:456215"/>
        <dbReference type="ChEBI" id="CHEBI:456216"/>
        <dbReference type="EC" id="4.2.1.136"/>
    </reaction>
</comment>
<keyword evidence="9 18" id="KW-0630">Potassium</keyword>
<dbReference type="PROSITE" id="PS01050">
    <property type="entry name" value="YJEF_C_2"/>
    <property type="match status" value="1"/>
</dbReference>
<dbReference type="GO" id="GO:0052856">
    <property type="term" value="F:NAD(P)HX epimerase activity"/>
    <property type="evidence" value="ECO:0007669"/>
    <property type="project" value="UniProtKB-EC"/>
</dbReference>
<dbReference type="EC" id="4.2.1.136" evidence="17"/>
<dbReference type="SUPFAM" id="SSF64153">
    <property type="entry name" value="YjeF N-terminal domain-like"/>
    <property type="match status" value="1"/>
</dbReference>
<dbReference type="CDD" id="cd01171">
    <property type="entry name" value="YXKO-related"/>
    <property type="match status" value="1"/>
</dbReference>
<comment type="function">
    <text evidence="14 18">Bifunctional enzyme that catalyzes the epimerization of the S- and R-forms of NAD(P)HX and the dehydration of the S-form of NAD(P)HX at the expense of ADP, which is converted to AMP. This allows the repair of both epimers of NAD(P)HX, a damaged form of NAD(P)H that is a result of enzymatic or heat-dependent hydration.</text>
</comment>
<dbReference type="GO" id="GO:0046496">
    <property type="term" value="P:nicotinamide nucleotide metabolic process"/>
    <property type="evidence" value="ECO:0007669"/>
    <property type="project" value="UniProtKB-UniRule"/>
</dbReference>
<comment type="catalytic activity">
    <reaction evidence="2 18">
        <text>(6R)-NADPHX = (6S)-NADPHX</text>
        <dbReference type="Rhea" id="RHEA:32227"/>
        <dbReference type="ChEBI" id="CHEBI:64076"/>
        <dbReference type="ChEBI" id="CHEBI:64077"/>
        <dbReference type="EC" id="5.1.99.6"/>
    </reaction>
</comment>
<feature type="binding site" evidence="17">
    <location>
        <position position="308"/>
    </location>
    <ligand>
        <name>(6S)-NADPHX</name>
        <dbReference type="ChEBI" id="CHEBI:64076"/>
    </ligand>
</feature>
<evidence type="ECO:0000256" key="2">
    <source>
        <dbReference type="ARBA" id="ARBA00000909"/>
    </source>
</evidence>
<comment type="similarity">
    <text evidence="4 18">In the C-terminal section; belongs to the NnrD/CARKD family.</text>
</comment>
<feature type="domain" description="YjeF N-terminal" evidence="20">
    <location>
        <begin position="14"/>
        <end position="207"/>
    </location>
</feature>
<dbReference type="InterPro" id="IPR030677">
    <property type="entry name" value="Nnr"/>
</dbReference>
<keyword evidence="13" id="KW-0511">Multifunctional enzyme</keyword>
<feature type="binding site" evidence="17">
    <location>
        <position position="249"/>
    </location>
    <ligand>
        <name>(6S)-NADPHX</name>
        <dbReference type="ChEBI" id="CHEBI:64076"/>
    </ligand>
</feature>
<gene>
    <name evidence="17" type="primary">nnrD</name>
    <name evidence="21" type="ORF">B0681_04490</name>
</gene>
<protein>
    <recommendedName>
        <fullName evidence="17">ADP-dependent (S)-NAD(P)H-hydrate dehydratase</fullName>
        <ecNumber evidence="17">4.2.1.136</ecNumber>
    </recommendedName>
    <alternativeName>
        <fullName evidence="17">ADP-dependent NAD(P)HX dehydratase</fullName>
    </alternativeName>
</protein>
<evidence type="ECO:0000256" key="4">
    <source>
        <dbReference type="ARBA" id="ARBA00009524"/>
    </source>
</evidence>
<dbReference type="InterPro" id="IPR036652">
    <property type="entry name" value="YjeF_N_dom_sf"/>
</dbReference>
<sequence>MMTLPIPVYTAQAVKDWENRWFAAGNSSYGLMQQAALMMANHLLGQLAPSRVCIWCGSGNNGGDGYLLAVYLSRHHTVHIYQIAPPASADAQRACQAAIDAGISITDAPVVADVHIDAVFGNGLDRPLTDEMLAIVDDYNAHTGYKIAIDIPTGLHPNTGMPLPACMRADMALCLMGYKVGLLTGCAKSHVGKLVCLPLIPADDALITTAHIDNTLPTLPARDGSRSHQHKGDYGSVMVIGGHPTMGGAVIMSGEAAISVGAGRVTIATHPNHHPAIITRKPNLMVHDIDQMDKDKLEHMTAICIGIGLGRDAWSAQVFERYLPIMAGMSIPVVMDADALWHLAAHSDTRLPANAIATPHHAEAARLLGISANEVEADRIHAIRSLQARYGGQWVLKGANTLTIDMHGEIRICTLGNAAMATAGMGDVLSGMMAGILAQAPTTPIHQIVALHAHCGDVLSADGIVVDVNQMGQMASQTLKAIAK</sequence>
<evidence type="ECO:0000256" key="11">
    <source>
        <dbReference type="ARBA" id="ARBA00023235"/>
    </source>
</evidence>
<feature type="domain" description="YjeF C-terminal" evidence="19">
    <location>
        <begin position="215"/>
        <end position="484"/>
    </location>
</feature>
<dbReference type="PIRSF" id="PIRSF017184">
    <property type="entry name" value="Nnr"/>
    <property type="match status" value="1"/>
</dbReference>
<evidence type="ECO:0000256" key="14">
    <source>
        <dbReference type="ARBA" id="ARBA00025153"/>
    </source>
</evidence>
<feature type="binding site" evidence="17">
    <location>
        <position position="426"/>
    </location>
    <ligand>
        <name>AMP</name>
        <dbReference type="ChEBI" id="CHEBI:456215"/>
    </ligand>
</feature>
<accession>A0A1T0CT27</accession>
<comment type="catalytic activity">
    <reaction evidence="16 17 18">
        <text>(6S)-NADPHX + ADP = AMP + phosphate + NADPH + H(+)</text>
        <dbReference type="Rhea" id="RHEA:32235"/>
        <dbReference type="ChEBI" id="CHEBI:15378"/>
        <dbReference type="ChEBI" id="CHEBI:43474"/>
        <dbReference type="ChEBI" id="CHEBI:57783"/>
        <dbReference type="ChEBI" id="CHEBI:64076"/>
        <dbReference type="ChEBI" id="CHEBI:456215"/>
        <dbReference type="ChEBI" id="CHEBI:456216"/>
        <dbReference type="EC" id="4.2.1.136"/>
    </reaction>
</comment>
<dbReference type="Proteomes" id="UP000190683">
    <property type="component" value="Unassembled WGS sequence"/>
</dbReference>
<dbReference type="Pfam" id="PF03853">
    <property type="entry name" value="YjeF_N"/>
    <property type="match status" value="1"/>
</dbReference>
<evidence type="ECO:0000256" key="8">
    <source>
        <dbReference type="ARBA" id="ARBA00022857"/>
    </source>
</evidence>
<comment type="caution">
    <text evidence="21">The sequence shown here is derived from an EMBL/GenBank/DDBJ whole genome shotgun (WGS) entry which is preliminary data.</text>
</comment>
<name>A0A1T0CT27_9GAMM</name>
<keyword evidence="6 17" id="KW-0547">Nucleotide-binding</keyword>
<dbReference type="SUPFAM" id="SSF53613">
    <property type="entry name" value="Ribokinase-like"/>
    <property type="match status" value="1"/>
</dbReference>
<feature type="binding site" evidence="17">
    <location>
        <position position="427"/>
    </location>
    <ligand>
        <name>(6S)-NADPHX</name>
        <dbReference type="ChEBI" id="CHEBI:64076"/>
    </ligand>
</feature>
<dbReference type="Gene3D" id="3.40.1190.20">
    <property type="match status" value="1"/>
</dbReference>
<evidence type="ECO:0000256" key="7">
    <source>
        <dbReference type="ARBA" id="ARBA00022840"/>
    </source>
</evidence>
<comment type="subunit">
    <text evidence="17">Homotetramer.</text>
</comment>